<evidence type="ECO:0000256" key="5">
    <source>
        <dbReference type="ARBA" id="ARBA00023065"/>
    </source>
</evidence>
<gene>
    <name evidence="10" type="ORF">Aau02nite_23140</name>
</gene>
<dbReference type="Gene3D" id="1.20.1530.20">
    <property type="match status" value="1"/>
</dbReference>
<dbReference type="Proteomes" id="UP000681340">
    <property type="component" value="Unassembled WGS sequence"/>
</dbReference>
<keyword evidence="2" id="KW-0813">Transport</keyword>
<dbReference type="InterPro" id="IPR050794">
    <property type="entry name" value="CPA2_transporter"/>
</dbReference>
<feature type="transmembrane region" description="Helical" evidence="8">
    <location>
        <begin position="167"/>
        <end position="189"/>
    </location>
</feature>
<dbReference type="AlphaFoldDB" id="A0A919S8A5"/>
<evidence type="ECO:0000256" key="4">
    <source>
        <dbReference type="ARBA" id="ARBA00022989"/>
    </source>
</evidence>
<evidence type="ECO:0000313" key="10">
    <source>
        <dbReference type="EMBL" id="GIM66485.1"/>
    </source>
</evidence>
<feature type="transmembrane region" description="Helical" evidence="8">
    <location>
        <begin position="126"/>
        <end position="155"/>
    </location>
</feature>
<evidence type="ECO:0000256" key="6">
    <source>
        <dbReference type="ARBA" id="ARBA00023136"/>
    </source>
</evidence>
<evidence type="ECO:0000256" key="8">
    <source>
        <dbReference type="SAM" id="Phobius"/>
    </source>
</evidence>
<feature type="transmembrane region" description="Helical" evidence="8">
    <location>
        <begin position="24"/>
        <end position="45"/>
    </location>
</feature>
<feature type="region of interest" description="Disordered" evidence="7">
    <location>
        <begin position="294"/>
        <end position="327"/>
    </location>
</feature>
<dbReference type="Pfam" id="PF00999">
    <property type="entry name" value="Na_H_Exchanger"/>
    <property type="match status" value="1"/>
</dbReference>
<protein>
    <recommendedName>
        <fullName evidence="9">Cation/H+ exchanger transmembrane domain-containing protein</fullName>
    </recommendedName>
</protein>
<comment type="caution">
    <text evidence="10">The sequence shown here is derived from an EMBL/GenBank/DDBJ whole genome shotgun (WGS) entry which is preliminary data.</text>
</comment>
<feature type="transmembrane region" description="Helical" evidence="8">
    <location>
        <begin position="87"/>
        <end position="106"/>
    </location>
</feature>
<evidence type="ECO:0000259" key="9">
    <source>
        <dbReference type="Pfam" id="PF00999"/>
    </source>
</evidence>
<keyword evidence="4 8" id="KW-1133">Transmembrane helix</keyword>
<feature type="domain" description="Cation/H+ exchanger transmembrane" evidence="9">
    <location>
        <begin position="5"/>
        <end position="283"/>
    </location>
</feature>
<sequence length="327" mass="34513">MPFVFGAGLAMMIAPEHGGSSRTVFVVFLGIAFAATAFPVLARILQERRLTGTGIGNSAIGAAAICDVVCWTLMAIVIAASRPAADHRIWLAVAYLAAMVTVVRPLMRRWLRQNRAEASESRLPVLLATLLVSAFVADMVGLHLVLGAFIFGAIVPKDASGEPVRVFMSNVAPMCSYLLLPAYFVLAGLQLDLAGLDIGDGALLAAVLAVAVGGKFLGTYAGSRLGGLPHRRSVTLGVLMNTRGLTEIVILSIGLEAGVIDRELYTVMTVMALITTAMTTPVLDLLDRRWGRPVRPTGAEPPAAPAHPSTQTPGTSPPLTRPEVRSR</sequence>
<comment type="subcellular location">
    <subcellularLocation>
        <location evidence="1">Membrane</location>
        <topology evidence="1">Multi-pass membrane protein</topology>
    </subcellularLocation>
</comment>
<dbReference type="GO" id="GO:0016020">
    <property type="term" value="C:membrane"/>
    <property type="evidence" value="ECO:0007669"/>
    <property type="project" value="UniProtKB-SubCell"/>
</dbReference>
<dbReference type="PANTHER" id="PTHR32468">
    <property type="entry name" value="CATION/H + ANTIPORTER"/>
    <property type="match status" value="1"/>
</dbReference>
<feature type="transmembrane region" description="Helical" evidence="8">
    <location>
        <begin position="201"/>
        <end position="221"/>
    </location>
</feature>
<keyword evidence="5" id="KW-0406">Ion transport</keyword>
<keyword evidence="3 8" id="KW-0812">Transmembrane</keyword>
<dbReference type="InterPro" id="IPR006153">
    <property type="entry name" value="Cation/H_exchanger_TM"/>
</dbReference>
<evidence type="ECO:0000256" key="2">
    <source>
        <dbReference type="ARBA" id="ARBA00022448"/>
    </source>
</evidence>
<keyword evidence="11" id="KW-1185">Reference proteome</keyword>
<dbReference type="PANTHER" id="PTHR32468:SF0">
    <property type="entry name" value="K(+)_H(+) ANTIPORTER 1"/>
    <property type="match status" value="1"/>
</dbReference>
<evidence type="ECO:0000256" key="7">
    <source>
        <dbReference type="SAM" id="MobiDB-lite"/>
    </source>
</evidence>
<organism evidence="10 11">
    <name type="scientific">Actinoplanes auranticolor</name>
    <dbReference type="NCBI Taxonomy" id="47988"/>
    <lineage>
        <taxon>Bacteria</taxon>
        <taxon>Bacillati</taxon>
        <taxon>Actinomycetota</taxon>
        <taxon>Actinomycetes</taxon>
        <taxon>Micromonosporales</taxon>
        <taxon>Micromonosporaceae</taxon>
        <taxon>Actinoplanes</taxon>
    </lineage>
</organism>
<feature type="transmembrane region" description="Helical" evidence="8">
    <location>
        <begin position="264"/>
        <end position="286"/>
    </location>
</feature>
<keyword evidence="6 8" id="KW-0472">Membrane</keyword>
<dbReference type="GO" id="GO:0015297">
    <property type="term" value="F:antiporter activity"/>
    <property type="evidence" value="ECO:0007669"/>
    <property type="project" value="InterPro"/>
</dbReference>
<dbReference type="EMBL" id="BOQL01000020">
    <property type="protein sequence ID" value="GIM66485.1"/>
    <property type="molecule type" value="Genomic_DNA"/>
</dbReference>
<evidence type="ECO:0000256" key="1">
    <source>
        <dbReference type="ARBA" id="ARBA00004141"/>
    </source>
</evidence>
<dbReference type="GO" id="GO:1902600">
    <property type="term" value="P:proton transmembrane transport"/>
    <property type="evidence" value="ECO:0007669"/>
    <property type="project" value="InterPro"/>
</dbReference>
<evidence type="ECO:0000256" key="3">
    <source>
        <dbReference type="ARBA" id="ARBA00022692"/>
    </source>
</evidence>
<evidence type="ECO:0000313" key="11">
    <source>
        <dbReference type="Proteomes" id="UP000681340"/>
    </source>
</evidence>
<name>A0A919S8A5_9ACTN</name>
<proteinExistence type="predicted"/>
<dbReference type="InterPro" id="IPR038770">
    <property type="entry name" value="Na+/solute_symporter_sf"/>
</dbReference>
<feature type="transmembrane region" description="Helical" evidence="8">
    <location>
        <begin position="57"/>
        <end position="81"/>
    </location>
</feature>
<reference evidence="10" key="1">
    <citation type="submission" date="2021-03" db="EMBL/GenBank/DDBJ databases">
        <title>Whole genome shotgun sequence of Actinoplanes auranticolor NBRC 12245.</title>
        <authorList>
            <person name="Komaki H."/>
            <person name="Tamura T."/>
        </authorList>
    </citation>
    <scope>NUCLEOTIDE SEQUENCE</scope>
    <source>
        <strain evidence="10">NBRC 12245</strain>
    </source>
</reference>
<accession>A0A919S8A5</accession>